<name>A0AA35KSG8_9SAUR</name>
<organism evidence="1 2">
    <name type="scientific">Podarcis lilfordi</name>
    <name type="common">Lilford's wall lizard</name>
    <dbReference type="NCBI Taxonomy" id="74358"/>
    <lineage>
        <taxon>Eukaryota</taxon>
        <taxon>Metazoa</taxon>
        <taxon>Chordata</taxon>
        <taxon>Craniata</taxon>
        <taxon>Vertebrata</taxon>
        <taxon>Euteleostomi</taxon>
        <taxon>Lepidosauria</taxon>
        <taxon>Squamata</taxon>
        <taxon>Bifurcata</taxon>
        <taxon>Unidentata</taxon>
        <taxon>Episquamata</taxon>
        <taxon>Laterata</taxon>
        <taxon>Lacertibaenia</taxon>
        <taxon>Lacertidae</taxon>
        <taxon>Podarcis</taxon>
    </lineage>
</organism>
<protein>
    <submittedName>
        <fullName evidence="1">Uncharacterized protein</fullName>
    </submittedName>
</protein>
<proteinExistence type="predicted"/>
<gene>
    <name evidence="1" type="ORF">PODLI_1B031064</name>
</gene>
<reference evidence="1" key="1">
    <citation type="submission" date="2022-12" db="EMBL/GenBank/DDBJ databases">
        <authorList>
            <person name="Alioto T."/>
            <person name="Alioto T."/>
            <person name="Gomez Garrido J."/>
        </authorList>
    </citation>
    <scope>NUCLEOTIDE SEQUENCE</scope>
</reference>
<keyword evidence="2" id="KW-1185">Reference proteome</keyword>
<evidence type="ECO:0000313" key="1">
    <source>
        <dbReference type="EMBL" id="CAI5782787.1"/>
    </source>
</evidence>
<accession>A0AA35KSG8</accession>
<evidence type="ECO:0000313" key="2">
    <source>
        <dbReference type="Proteomes" id="UP001178461"/>
    </source>
</evidence>
<sequence length="102" mass="11104">MKDTEMERFANVSSCLVVRVQEPGGVFAWLQVHPTLHCSGGPIHLESFPFTVLLPGTLLKKHDQKDWAVPSSVVIGAHLLLPVCYFPSVNSSGKTGSRAEFA</sequence>
<dbReference type="AlphaFoldDB" id="A0AA35KSG8"/>
<dbReference type="Proteomes" id="UP001178461">
    <property type="component" value="Chromosome 8"/>
</dbReference>
<dbReference type="EMBL" id="OX395133">
    <property type="protein sequence ID" value="CAI5782787.1"/>
    <property type="molecule type" value="Genomic_DNA"/>
</dbReference>